<dbReference type="InterPro" id="IPR023468">
    <property type="entry name" value="Riboflavin_kinase"/>
</dbReference>
<dbReference type="InterPro" id="IPR002606">
    <property type="entry name" value="Riboflavin_kinase_bac"/>
</dbReference>
<sequence length="318" mass="35773">MDVIKLHYPLANKQYLTEKTVIAMGFFDGFHRGHQAVLQQAKAEAEKRGASLAVLTYDHHPALVYKKIAPHDKRYITLLNHKLALLEDFGVQKVLLVNYSYQFQSQTPSEFVEHFLKRFNPVAVVAGFDHTYGGSPDDNMENLPRFVNGAFDVLTVPALTQDNQKVSSSRIRRALDASDVETVNQLLGRPFQTQGVIVHGEERGRLLGYPTANVEHSEYQWLPAIGIYVVTVEIAGQKYLGMASIGRNVTFGDDGPMTVEINLIDFNQNIYGEVVRVNWLAHGRGEIKFQTADELVTQLGKDEAATRQYLKNHPDILH</sequence>
<evidence type="ECO:0000313" key="18">
    <source>
        <dbReference type="Proteomes" id="UP000051010"/>
    </source>
</evidence>
<comment type="catalytic activity">
    <reaction evidence="13 15">
        <text>riboflavin + ATP = FMN + ADP + H(+)</text>
        <dbReference type="Rhea" id="RHEA:14357"/>
        <dbReference type="ChEBI" id="CHEBI:15378"/>
        <dbReference type="ChEBI" id="CHEBI:30616"/>
        <dbReference type="ChEBI" id="CHEBI:57986"/>
        <dbReference type="ChEBI" id="CHEBI:58210"/>
        <dbReference type="ChEBI" id="CHEBI:456216"/>
        <dbReference type="EC" id="2.7.1.26"/>
    </reaction>
</comment>
<dbReference type="EC" id="2.7.7.2" evidence="15"/>
<organism evidence="17 18">
    <name type="scientific">Lentilactobacillus parafarraginis DSM 18390 = JCM 14109</name>
    <dbReference type="NCBI Taxonomy" id="1423786"/>
    <lineage>
        <taxon>Bacteria</taxon>
        <taxon>Bacillati</taxon>
        <taxon>Bacillota</taxon>
        <taxon>Bacilli</taxon>
        <taxon>Lactobacillales</taxon>
        <taxon>Lactobacillaceae</taxon>
        <taxon>Lentilactobacillus</taxon>
    </lineage>
</organism>
<comment type="similarity">
    <text evidence="15">Belongs to the ribF family.</text>
</comment>
<comment type="function">
    <text evidence="1">Catalyzes the phosphorylation of riboflavin to FMN followed by the adenylation of FMN to FAD.</text>
</comment>
<evidence type="ECO:0000256" key="11">
    <source>
        <dbReference type="ARBA" id="ARBA00022840"/>
    </source>
</evidence>
<dbReference type="Proteomes" id="UP000051010">
    <property type="component" value="Unassembled WGS sequence"/>
</dbReference>
<dbReference type="GO" id="GO:0003919">
    <property type="term" value="F:FMN adenylyltransferase activity"/>
    <property type="evidence" value="ECO:0007669"/>
    <property type="project" value="UniProtKB-UniRule"/>
</dbReference>
<dbReference type="EMBL" id="AZFZ01000019">
    <property type="protein sequence ID" value="KRM44133.1"/>
    <property type="molecule type" value="Genomic_DNA"/>
</dbReference>
<dbReference type="Gene3D" id="2.40.30.30">
    <property type="entry name" value="Riboflavin kinase-like"/>
    <property type="match status" value="1"/>
</dbReference>
<dbReference type="GO" id="GO:0009231">
    <property type="term" value="P:riboflavin biosynthetic process"/>
    <property type="evidence" value="ECO:0007669"/>
    <property type="project" value="InterPro"/>
</dbReference>
<dbReference type="InterPro" id="IPR014729">
    <property type="entry name" value="Rossmann-like_a/b/a_fold"/>
</dbReference>
<evidence type="ECO:0000256" key="4">
    <source>
        <dbReference type="ARBA" id="ARBA00022630"/>
    </source>
</evidence>
<dbReference type="AlphaFoldDB" id="A0A0R1YQE7"/>
<keyword evidence="11 15" id="KW-0067">ATP-binding</keyword>
<evidence type="ECO:0000256" key="10">
    <source>
        <dbReference type="ARBA" id="ARBA00022827"/>
    </source>
</evidence>
<dbReference type="Gene3D" id="3.40.50.620">
    <property type="entry name" value="HUPs"/>
    <property type="match status" value="1"/>
</dbReference>
<accession>A0A0R1YQE7</accession>
<dbReference type="GO" id="GO:0009398">
    <property type="term" value="P:FMN biosynthetic process"/>
    <property type="evidence" value="ECO:0007669"/>
    <property type="project" value="UniProtKB-UniRule"/>
</dbReference>
<keyword evidence="9 15" id="KW-0418">Kinase</keyword>
<dbReference type="GO" id="GO:0006747">
    <property type="term" value="P:FAD biosynthetic process"/>
    <property type="evidence" value="ECO:0007669"/>
    <property type="project" value="UniProtKB-UniRule"/>
</dbReference>
<evidence type="ECO:0000256" key="3">
    <source>
        <dbReference type="ARBA" id="ARBA00005201"/>
    </source>
</evidence>
<dbReference type="NCBIfam" id="TIGR00083">
    <property type="entry name" value="ribF"/>
    <property type="match status" value="1"/>
</dbReference>
<dbReference type="InterPro" id="IPR015865">
    <property type="entry name" value="Riboflavin_kinase_bac/euk"/>
</dbReference>
<comment type="caution">
    <text evidence="17">The sequence shown here is derived from an EMBL/GenBank/DDBJ whole genome shotgun (WGS) entry which is preliminary data.</text>
</comment>
<dbReference type="Pfam" id="PF01687">
    <property type="entry name" value="Flavokinase"/>
    <property type="match status" value="1"/>
</dbReference>
<evidence type="ECO:0000313" key="17">
    <source>
        <dbReference type="EMBL" id="KRM44133.1"/>
    </source>
</evidence>
<comment type="catalytic activity">
    <reaction evidence="14 15">
        <text>FMN + ATP + H(+) = FAD + diphosphate</text>
        <dbReference type="Rhea" id="RHEA:17237"/>
        <dbReference type="ChEBI" id="CHEBI:15378"/>
        <dbReference type="ChEBI" id="CHEBI:30616"/>
        <dbReference type="ChEBI" id="CHEBI:33019"/>
        <dbReference type="ChEBI" id="CHEBI:57692"/>
        <dbReference type="ChEBI" id="CHEBI:58210"/>
        <dbReference type="EC" id="2.7.7.2"/>
    </reaction>
</comment>
<dbReference type="SUPFAM" id="SSF82114">
    <property type="entry name" value="Riboflavin kinase-like"/>
    <property type="match status" value="1"/>
</dbReference>
<dbReference type="InterPro" id="IPR023465">
    <property type="entry name" value="Riboflavin_kinase_dom_sf"/>
</dbReference>
<evidence type="ECO:0000256" key="6">
    <source>
        <dbReference type="ARBA" id="ARBA00022679"/>
    </source>
</evidence>
<dbReference type="EC" id="2.7.1.26" evidence="15"/>
<comment type="pathway">
    <text evidence="2 15">Cofactor biosynthesis; FAD biosynthesis; FAD from FMN: step 1/1.</text>
</comment>
<keyword evidence="12" id="KW-0511">Multifunctional enzyme</keyword>
<dbReference type="GO" id="GO:0005524">
    <property type="term" value="F:ATP binding"/>
    <property type="evidence" value="ECO:0007669"/>
    <property type="project" value="UniProtKB-UniRule"/>
</dbReference>
<evidence type="ECO:0000256" key="14">
    <source>
        <dbReference type="ARBA" id="ARBA00049494"/>
    </source>
</evidence>
<evidence type="ECO:0000256" key="12">
    <source>
        <dbReference type="ARBA" id="ARBA00023268"/>
    </source>
</evidence>
<keyword evidence="6 15" id="KW-0808">Transferase</keyword>
<dbReference type="UniPathway" id="UPA00276">
    <property type="reaction ID" value="UER00406"/>
</dbReference>
<name>A0A0R1YQE7_9LACO</name>
<keyword evidence="7 15" id="KW-0548">Nucleotidyltransferase</keyword>
<evidence type="ECO:0000256" key="2">
    <source>
        <dbReference type="ARBA" id="ARBA00004726"/>
    </source>
</evidence>
<dbReference type="InterPro" id="IPR015864">
    <property type="entry name" value="FAD_synthase"/>
</dbReference>
<evidence type="ECO:0000256" key="9">
    <source>
        <dbReference type="ARBA" id="ARBA00022777"/>
    </source>
</evidence>
<gene>
    <name evidence="17" type="ORF">FD47_GL000824</name>
</gene>
<evidence type="ECO:0000256" key="1">
    <source>
        <dbReference type="ARBA" id="ARBA00002121"/>
    </source>
</evidence>
<dbReference type="GO" id="GO:0008531">
    <property type="term" value="F:riboflavin kinase activity"/>
    <property type="evidence" value="ECO:0007669"/>
    <property type="project" value="UniProtKB-UniRule"/>
</dbReference>
<dbReference type="Pfam" id="PF06574">
    <property type="entry name" value="FAD_syn"/>
    <property type="match status" value="1"/>
</dbReference>
<evidence type="ECO:0000256" key="7">
    <source>
        <dbReference type="ARBA" id="ARBA00022695"/>
    </source>
</evidence>
<proteinExistence type="inferred from homology"/>
<dbReference type="FunFam" id="2.40.30.30:FF:000003">
    <property type="entry name" value="Riboflavin biosynthesis protein"/>
    <property type="match status" value="1"/>
</dbReference>
<keyword evidence="4 15" id="KW-0285">Flavoprotein</keyword>
<keyword evidence="10 15" id="KW-0274">FAD</keyword>
<keyword evidence="5 15" id="KW-0288">FMN</keyword>
<evidence type="ECO:0000256" key="15">
    <source>
        <dbReference type="PIRNR" id="PIRNR004491"/>
    </source>
</evidence>
<dbReference type="SUPFAM" id="SSF52374">
    <property type="entry name" value="Nucleotidylyl transferase"/>
    <property type="match status" value="1"/>
</dbReference>
<comment type="pathway">
    <text evidence="3 15">Cofactor biosynthesis; FMN biosynthesis; FMN from riboflavin (ATP route): step 1/1.</text>
</comment>
<evidence type="ECO:0000256" key="5">
    <source>
        <dbReference type="ARBA" id="ARBA00022643"/>
    </source>
</evidence>
<evidence type="ECO:0000256" key="13">
    <source>
        <dbReference type="ARBA" id="ARBA00047880"/>
    </source>
</evidence>
<keyword evidence="8 15" id="KW-0547">Nucleotide-binding</keyword>
<dbReference type="PATRIC" id="fig|1423786.4.peg.867"/>
<dbReference type="CDD" id="cd02064">
    <property type="entry name" value="FAD_synthetase_N"/>
    <property type="match status" value="1"/>
</dbReference>
<dbReference type="SMART" id="SM00904">
    <property type="entry name" value="Flavokinase"/>
    <property type="match status" value="1"/>
</dbReference>
<dbReference type="PIRSF" id="PIRSF004491">
    <property type="entry name" value="FAD_Synth"/>
    <property type="match status" value="1"/>
</dbReference>
<dbReference type="RefSeq" id="WP_056980254.1">
    <property type="nucleotide sequence ID" value="NZ_AZFZ01000019.1"/>
</dbReference>
<protein>
    <recommendedName>
        <fullName evidence="15">Riboflavin biosynthesis protein</fullName>
    </recommendedName>
    <domain>
        <recommendedName>
            <fullName evidence="15">Riboflavin kinase</fullName>
            <ecNumber evidence="15">2.7.1.26</ecNumber>
        </recommendedName>
        <alternativeName>
            <fullName evidence="15">Flavokinase</fullName>
        </alternativeName>
    </domain>
    <domain>
        <recommendedName>
            <fullName evidence="15">FMN adenylyltransferase</fullName>
            <ecNumber evidence="15">2.7.7.2</ecNumber>
        </recommendedName>
        <alternativeName>
            <fullName evidence="15">FAD pyrophosphorylase</fullName>
        </alternativeName>
        <alternativeName>
            <fullName evidence="15">FAD synthase</fullName>
        </alternativeName>
    </domain>
</protein>
<dbReference type="UniPathway" id="UPA00277">
    <property type="reaction ID" value="UER00407"/>
</dbReference>
<evidence type="ECO:0000259" key="16">
    <source>
        <dbReference type="SMART" id="SM00904"/>
    </source>
</evidence>
<dbReference type="PANTHER" id="PTHR22749:SF6">
    <property type="entry name" value="RIBOFLAVIN KINASE"/>
    <property type="match status" value="1"/>
</dbReference>
<feature type="domain" description="Riboflavin kinase" evidence="16">
    <location>
        <begin position="186"/>
        <end position="311"/>
    </location>
</feature>
<dbReference type="PANTHER" id="PTHR22749">
    <property type="entry name" value="RIBOFLAVIN KINASE/FMN ADENYLYLTRANSFERASE"/>
    <property type="match status" value="1"/>
</dbReference>
<evidence type="ECO:0000256" key="8">
    <source>
        <dbReference type="ARBA" id="ARBA00022741"/>
    </source>
</evidence>
<reference evidence="17 18" key="1">
    <citation type="journal article" date="2015" name="Genome Announc.">
        <title>Expanding the biotechnology potential of lactobacilli through comparative genomics of 213 strains and associated genera.</title>
        <authorList>
            <person name="Sun Z."/>
            <person name="Harris H.M."/>
            <person name="McCann A."/>
            <person name="Guo C."/>
            <person name="Argimon S."/>
            <person name="Zhang W."/>
            <person name="Yang X."/>
            <person name="Jeffery I.B."/>
            <person name="Cooney J.C."/>
            <person name="Kagawa T.F."/>
            <person name="Liu W."/>
            <person name="Song Y."/>
            <person name="Salvetti E."/>
            <person name="Wrobel A."/>
            <person name="Rasinkangas P."/>
            <person name="Parkhill J."/>
            <person name="Rea M.C."/>
            <person name="O'Sullivan O."/>
            <person name="Ritari J."/>
            <person name="Douillard F.P."/>
            <person name="Paul Ross R."/>
            <person name="Yang R."/>
            <person name="Briner A.E."/>
            <person name="Felis G.E."/>
            <person name="de Vos W.M."/>
            <person name="Barrangou R."/>
            <person name="Klaenhammer T.R."/>
            <person name="Caufield P.W."/>
            <person name="Cui Y."/>
            <person name="Zhang H."/>
            <person name="O'Toole P.W."/>
        </authorList>
    </citation>
    <scope>NUCLEOTIDE SEQUENCE [LARGE SCALE GENOMIC DNA]</scope>
    <source>
        <strain evidence="17 18">DSM 18390</strain>
    </source>
</reference>